<evidence type="ECO:0000259" key="4">
    <source>
        <dbReference type="PROSITE" id="PS50222"/>
    </source>
</evidence>
<dbReference type="InterPro" id="IPR011992">
    <property type="entry name" value="EF-hand-dom_pair"/>
</dbReference>
<dbReference type="PANTHER" id="PTHR44324">
    <property type="entry name" value="WD40 REPEAT DOMAIN 95"/>
    <property type="match status" value="1"/>
</dbReference>
<dbReference type="SUPFAM" id="SSF50978">
    <property type="entry name" value="WD40 repeat-like"/>
    <property type="match status" value="2"/>
</dbReference>
<name>A0A6A3MNF2_9STRA</name>
<feature type="region of interest" description="Disordered" evidence="3">
    <location>
        <begin position="1249"/>
        <end position="1285"/>
    </location>
</feature>
<organism evidence="5 6">
    <name type="scientific">Phytophthora rubi</name>
    <dbReference type="NCBI Taxonomy" id="129364"/>
    <lineage>
        <taxon>Eukaryota</taxon>
        <taxon>Sar</taxon>
        <taxon>Stramenopiles</taxon>
        <taxon>Oomycota</taxon>
        <taxon>Peronosporomycetes</taxon>
        <taxon>Peronosporales</taxon>
        <taxon>Peronosporaceae</taxon>
        <taxon>Phytophthora</taxon>
    </lineage>
</organism>
<feature type="compositionally biased region" description="Polar residues" evidence="3">
    <location>
        <begin position="885"/>
        <end position="902"/>
    </location>
</feature>
<dbReference type="SUPFAM" id="SSF63829">
    <property type="entry name" value="Calcium-dependent phosphotriesterase"/>
    <property type="match status" value="1"/>
</dbReference>
<dbReference type="EMBL" id="QXFU01000400">
    <property type="protein sequence ID" value="KAE9034531.1"/>
    <property type="molecule type" value="Genomic_DNA"/>
</dbReference>
<feature type="region of interest" description="Disordered" evidence="3">
    <location>
        <begin position="1178"/>
        <end position="1236"/>
    </location>
</feature>
<dbReference type="PROSITE" id="PS50222">
    <property type="entry name" value="EF_HAND_2"/>
    <property type="match status" value="1"/>
</dbReference>
<gene>
    <name evidence="5" type="ORF">PR002_g8088</name>
</gene>
<sequence>MDVMMNMTTEDVRRLRSQFTGSLELEAFVRLMKKSLRDRIDSPELDFVVNVIELFHTIDVNGDAVLDWDEFAGYMMDAGQAKADFNFEGRGRSNKHYVPLHMLPPDPKTPLRHMTSRVQQMRLLTDQNAVAYFEVNSDVVYIYGLQFDRNDGPRHLSTMRLHTAFQEHVILDVIYVPTRKSLVTSSVLVRGYLSIWNVADLYSPVMTHRLESLAAQEHLCWVPSLKVVATSAVIFPGIQTDSKRDCYRPNAGTDQPHTKVSQLELWDLSGKIRAPAPGTIATKEVTVVQERLKGVTAIVAFRSINRTYLAVGREDGVLTVVDTETGEEVGSFDAHGSGVKVLVYSTEVESLASAGFHSYADETSLHISTWKKTSSAGMLSHDTTLRQHEAPVELLAFVDSNHQLISVDRTETFNVYSSVMRTPTSEPWECLQTFQYSPPPASNWQLPQNLWSMFVVPETAASDPVLITAGTKVRFYDHCEVKPREEVFFAYYCSALNVIVGATSTKLLLWKGDTGALWKTFEYAGIVMSTNNPTASQLGSTQTVDPESREAHARAITAVCVDDRERKIIVGDDTGSIKVVNAVNGNVMKELDPHTECVVSVSYVLYGKRVISVSADSVLHICDENNPQGYYVPFGGGPIQSVLFAGLRLLPEIELAPTSIAAAEDNQGSPGRVAAQTLTLVVYHDNNSGRSSAAKYVIMKSTGNEALNLIAVLVANPRGNSFIQVWNFDMSHAQGTCIAPQSCGEITSMSFFGSTADIVGGTSSGRVFLWSPVPGTTSYRFVMELISSPSTTNVERSSPDAAITHIITICVPETAHIDDVEDNDGSSETSSAEVSAQERPSRPAIKDCLRLEDECGVYVYASDEVGFVTQWHVRRSCQHILASTSLQSGRPMSRPSSSNGQSRRGHVGASGADAAAFQHEEMTISFDSIAALYHHAVMKSTSDTCLLDDANDVPAAPTIDVVKSARHWQAHSGTVLSLEVAMNPIAVVTSSASGQIKLWGVNGEPYGVLDHFATRRAPLDHPWTFPVDMAARRQQRETEAKELLQRPPGSAWRSVLKPRVSVLQERLSLTKRDLSFSHQRPRSRKANVRPSEAGRAVRNFILAQTTSGVETKRTAPSSAFKAIDQDTSSLHSVLKELEQFQLSTDGTTECNSGRGGGDKLDSRSKKYSMVTLADVKSSVFRPRRRSSSVHCDLSSNNQRNSQKRSTSTKPQPAGGTRLDVAPVKGKEPFITSTPSPTVNRMELVEYLWQGSKGSNQDKEMVNATSSKPATEPKARSRSREGSDGVLRYHVKLAHTWQPLQK</sequence>
<dbReference type="InterPro" id="IPR002048">
    <property type="entry name" value="EF_hand_dom"/>
</dbReference>
<dbReference type="InterPro" id="IPR036322">
    <property type="entry name" value="WD40_repeat_dom_sf"/>
</dbReference>
<feature type="domain" description="EF-hand" evidence="4">
    <location>
        <begin position="46"/>
        <end position="81"/>
    </location>
</feature>
<protein>
    <recommendedName>
        <fullName evidence="4">EF-hand domain-containing protein</fullName>
    </recommendedName>
</protein>
<keyword evidence="2" id="KW-0853">WD repeat</keyword>
<dbReference type="InterPro" id="IPR015943">
    <property type="entry name" value="WD40/YVTN_repeat-like_dom_sf"/>
</dbReference>
<dbReference type="InterPro" id="IPR051242">
    <property type="entry name" value="WD-EF-hand_domain"/>
</dbReference>
<feature type="region of interest" description="Disordered" evidence="3">
    <location>
        <begin position="885"/>
        <end position="912"/>
    </location>
</feature>
<dbReference type="InterPro" id="IPR001680">
    <property type="entry name" value="WD40_rpt"/>
</dbReference>
<dbReference type="Gene3D" id="2.130.10.10">
    <property type="entry name" value="YVTN repeat-like/Quinoprotein amine dehydrogenase"/>
    <property type="match status" value="2"/>
</dbReference>
<reference evidence="5 6" key="1">
    <citation type="submission" date="2018-09" db="EMBL/GenBank/DDBJ databases">
        <title>Genomic investigation of the strawberry pathogen Phytophthora fragariae indicates pathogenicity is determined by transcriptional variation in three key races.</title>
        <authorList>
            <person name="Adams T.M."/>
            <person name="Armitage A.D."/>
            <person name="Sobczyk M.K."/>
            <person name="Bates H.J."/>
            <person name="Dunwell J.M."/>
            <person name="Nellist C.F."/>
            <person name="Harrison R.J."/>
        </authorList>
    </citation>
    <scope>NUCLEOTIDE SEQUENCE [LARGE SCALE GENOMIC DNA]</scope>
    <source>
        <strain evidence="5 6">SCRP324</strain>
    </source>
</reference>
<dbReference type="SMART" id="SM00320">
    <property type="entry name" value="WD40"/>
    <property type="match status" value="6"/>
</dbReference>
<feature type="region of interest" description="Disordered" evidence="3">
    <location>
        <begin position="1144"/>
        <end position="1163"/>
    </location>
</feature>
<feature type="region of interest" description="Disordered" evidence="3">
    <location>
        <begin position="818"/>
        <end position="839"/>
    </location>
</feature>
<feature type="compositionally biased region" description="Basic and acidic residues" evidence="3">
    <location>
        <begin position="1270"/>
        <end position="1282"/>
    </location>
</feature>
<dbReference type="Proteomes" id="UP000435112">
    <property type="component" value="Unassembled WGS sequence"/>
</dbReference>
<feature type="compositionally biased region" description="Low complexity" evidence="3">
    <location>
        <begin position="1194"/>
        <end position="1207"/>
    </location>
</feature>
<evidence type="ECO:0000256" key="2">
    <source>
        <dbReference type="PROSITE-ProRule" id="PRU00221"/>
    </source>
</evidence>
<proteinExistence type="predicted"/>
<accession>A0A6A3MNF2</accession>
<keyword evidence="1" id="KW-0677">Repeat</keyword>
<evidence type="ECO:0000256" key="1">
    <source>
        <dbReference type="ARBA" id="ARBA00022737"/>
    </source>
</evidence>
<evidence type="ECO:0000313" key="5">
    <source>
        <dbReference type="EMBL" id="KAE9034531.1"/>
    </source>
</evidence>
<evidence type="ECO:0000256" key="3">
    <source>
        <dbReference type="SAM" id="MobiDB-lite"/>
    </source>
</evidence>
<dbReference type="GO" id="GO:0005509">
    <property type="term" value="F:calcium ion binding"/>
    <property type="evidence" value="ECO:0007669"/>
    <property type="project" value="InterPro"/>
</dbReference>
<evidence type="ECO:0000313" key="6">
    <source>
        <dbReference type="Proteomes" id="UP000435112"/>
    </source>
</evidence>
<dbReference type="SUPFAM" id="SSF47473">
    <property type="entry name" value="EF-hand"/>
    <property type="match status" value="1"/>
</dbReference>
<dbReference type="OrthoDB" id="96964at2759"/>
<dbReference type="PANTHER" id="PTHR44324:SF4">
    <property type="entry name" value="WD40 REPEAT DOMAIN 95"/>
    <property type="match status" value="1"/>
</dbReference>
<feature type="repeat" description="WD" evidence="2">
    <location>
        <begin position="968"/>
        <end position="1002"/>
    </location>
</feature>
<dbReference type="PROSITE" id="PS50082">
    <property type="entry name" value="WD_REPEATS_2"/>
    <property type="match status" value="1"/>
</dbReference>
<comment type="caution">
    <text evidence="5">The sequence shown here is derived from an EMBL/GenBank/DDBJ whole genome shotgun (WGS) entry which is preliminary data.</text>
</comment>